<sequence length="485" mass="55964">MEYNCHFICTSNRAGPLELAEPTVQEMNELATAGSIAYDSSIKQEVAFMTVMLAFVGDSPMAAEVTNTPNPGSSNNPCCMCGLQCPQATERCTMEYLRQFFGHFHMPPPCTWQETIDNTYELWETSQSGTQKEFERKHQAYGIRDHINFALIDLKHSDYEEMLRILKIQADTPKRMINPFAHLIAFDGCKDTPIEILHVILLGVVKYLWKDFMGQLKESQHAELEACMAFQTHINNMDQYIWELENHIHLFLYHVCIMNGRWANKPKFHHLLHLPESIRRYGPSSLFATEKFESFNGVIRNASIHSNRLSPSRDIATSFNNYNIIRLLLSGAILFDHEHQRYFQASPEIRALFENNQFIQKAMGYNSHWFGCGQLKPTIHGHRRERKAGELVPVPLLRNFPTLLITRVNAVRVDEKEIIRDGTFVLVQERECPHGLIFCVESIWEVGNNQFYAKIQRCIKTGTQPENNMTVIVKELTYQYVPAQT</sequence>
<protein>
    <submittedName>
        <fullName evidence="1 2">Uncharacterized protein</fullName>
    </submittedName>
</protein>
<organism evidence="1">
    <name type="scientific">Puccinia triticina (isolate 1-1 / race 1 (BBBD))</name>
    <name type="common">Brown leaf rust fungus</name>
    <dbReference type="NCBI Taxonomy" id="630390"/>
    <lineage>
        <taxon>Eukaryota</taxon>
        <taxon>Fungi</taxon>
        <taxon>Dikarya</taxon>
        <taxon>Basidiomycota</taxon>
        <taxon>Pucciniomycotina</taxon>
        <taxon>Pucciniomycetes</taxon>
        <taxon>Pucciniales</taxon>
        <taxon>Pucciniaceae</taxon>
        <taxon>Puccinia</taxon>
    </lineage>
</organism>
<reference evidence="1" key="2">
    <citation type="submission" date="2016-05" db="EMBL/GenBank/DDBJ databases">
        <title>Comparative analysis highlights variable genome content of wheat rusts and divergence of the mating loci.</title>
        <authorList>
            <person name="Cuomo C.A."/>
            <person name="Bakkeren G."/>
            <person name="Szabo L."/>
            <person name="Khalil H."/>
            <person name="Joly D."/>
            <person name="Goldberg J."/>
            <person name="Young S."/>
            <person name="Zeng Q."/>
            <person name="Fellers J."/>
        </authorList>
    </citation>
    <scope>NUCLEOTIDE SEQUENCE [LARGE SCALE GENOMIC DNA]</scope>
    <source>
        <strain evidence="1">1-1 BBBD Race 1</strain>
    </source>
</reference>
<accession>A0A180GKX2</accession>
<proteinExistence type="predicted"/>
<evidence type="ECO:0000313" key="1">
    <source>
        <dbReference type="EMBL" id="OAV93275.1"/>
    </source>
</evidence>
<gene>
    <name evidence="1" type="ORF">PTTG_27361</name>
</gene>
<dbReference type="AlphaFoldDB" id="A0A180GKX2"/>
<keyword evidence="3" id="KW-1185">Reference proteome</keyword>
<reference evidence="2 3" key="3">
    <citation type="journal article" date="2017" name="G3 (Bethesda)">
        <title>Comparative analysis highlights variable genome content of wheat rusts and divergence of the mating loci.</title>
        <authorList>
            <person name="Cuomo C.A."/>
            <person name="Bakkeren G."/>
            <person name="Khalil H.B."/>
            <person name="Panwar V."/>
            <person name="Joly D."/>
            <person name="Linning R."/>
            <person name="Sakthikumar S."/>
            <person name="Song X."/>
            <person name="Adiconis X."/>
            <person name="Fan L."/>
            <person name="Goldberg J.M."/>
            <person name="Levin J.Z."/>
            <person name="Young S."/>
            <person name="Zeng Q."/>
            <person name="Anikster Y."/>
            <person name="Bruce M."/>
            <person name="Wang M."/>
            <person name="Yin C."/>
            <person name="McCallum B."/>
            <person name="Szabo L.J."/>
            <person name="Hulbert S."/>
            <person name="Chen X."/>
            <person name="Fellers J.P."/>
        </authorList>
    </citation>
    <scope>NUCLEOTIDE SEQUENCE</scope>
    <source>
        <strain evidence="3">Isolate 1-1 / race 1 (BBBD)</strain>
        <strain evidence="2">isolate 1-1 / race 1 (BBBD)</strain>
    </source>
</reference>
<dbReference type="EnsemblFungi" id="PTTG_27361-t43_1">
    <property type="protein sequence ID" value="PTTG_27361-t43_1-p1"/>
    <property type="gene ID" value="PTTG_27361"/>
</dbReference>
<dbReference type="PANTHER" id="PTHR31912">
    <property type="entry name" value="IP13529P"/>
    <property type="match status" value="1"/>
</dbReference>
<dbReference type="PANTHER" id="PTHR31912:SF34">
    <property type="entry name" value="NOTOCHORD-RELATED PROTEIN"/>
    <property type="match status" value="1"/>
</dbReference>
<reference evidence="1" key="1">
    <citation type="submission" date="2009-11" db="EMBL/GenBank/DDBJ databases">
        <authorList>
            <consortium name="The Broad Institute Genome Sequencing Platform"/>
            <person name="Ward D."/>
            <person name="Feldgarden M."/>
            <person name="Earl A."/>
            <person name="Young S.K."/>
            <person name="Zeng Q."/>
            <person name="Koehrsen M."/>
            <person name="Alvarado L."/>
            <person name="Berlin A."/>
            <person name="Bochicchio J."/>
            <person name="Borenstein D."/>
            <person name="Chapman S.B."/>
            <person name="Chen Z."/>
            <person name="Engels R."/>
            <person name="Freedman E."/>
            <person name="Gellesch M."/>
            <person name="Goldberg J."/>
            <person name="Griggs A."/>
            <person name="Gujja S."/>
            <person name="Heilman E."/>
            <person name="Heiman D."/>
            <person name="Hepburn T."/>
            <person name="Howarth C."/>
            <person name="Jen D."/>
            <person name="Larson L."/>
            <person name="Lewis B."/>
            <person name="Mehta T."/>
            <person name="Park D."/>
            <person name="Pearson M."/>
            <person name="Roberts A."/>
            <person name="Saif S."/>
            <person name="Shea T."/>
            <person name="Shenoy N."/>
            <person name="Sisk P."/>
            <person name="Stolte C."/>
            <person name="Sykes S."/>
            <person name="Thomson T."/>
            <person name="Walk T."/>
            <person name="White J."/>
            <person name="Yandava C."/>
            <person name="Izard J."/>
            <person name="Baranova O.V."/>
            <person name="Blanton J.M."/>
            <person name="Tanner A.C."/>
            <person name="Dewhirst F.E."/>
            <person name="Haas B."/>
            <person name="Nusbaum C."/>
            <person name="Birren B."/>
        </authorList>
    </citation>
    <scope>NUCLEOTIDE SEQUENCE [LARGE SCALE GENOMIC DNA]</scope>
    <source>
        <strain evidence="1">1-1 BBBD Race 1</strain>
    </source>
</reference>
<reference evidence="2" key="4">
    <citation type="submission" date="2025-05" db="UniProtKB">
        <authorList>
            <consortium name="EnsemblFungi"/>
        </authorList>
    </citation>
    <scope>IDENTIFICATION</scope>
    <source>
        <strain evidence="2">isolate 1-1 / race 1 (BBBD)</strain>
    </source>
</reference>
<name>A0A180GKX2_PUCT1</name>
<evidence type="ECO:0000313" key="3">
    <source>
        <dbReference type="Proteomes" id="UP000005240"/>
    </source>
</evidence>
<dbReference type="STRING" id="630390.A0A180GKX2"/>
<dbReference type="VEuPathDB" id="FungiDB:PTTG_27361"/>
<dbReference type="EMBL" id="ADAS02000052">
    <property type="protein sequence ID" value="OAV93275.1"/>
    <property type="molecule type" value="Genomic_DNA"/>
</dbReference>
<dbReference type="Proteomes" id="UP000005240">
    <property type="component" value="Unassembled WGS sequence"/>
</dbReference>
<evidence type="ECO:0000313" key="2">
    <source>
        <dbReference type="EnsemblFungi" id="PTTG_27361-t43_1-p1"/>
    </source>
</evidence>
<dbReference type="OrthoDB" id="2506088at2759"/>